<name>A0A845E541_9BACI</name>
<dbReference type="InterPro" id="IPR036702">
    <property type="entry name" value="ComB-like_sf"/>
</dbReference>
<sequence length="245" mass="26511">MGKIEVIFKKEDIHPEKLAGKTVVVFDVLFATSTMTSAIADGALSVLPVYSPEEAVKTAEAFDEPFLLAGEDQGRTIDGFHPPLRNQLKELVAGKHLILTTTNGTVALHKAQQAAHLYASSLLNNPATARHLSESHTGETIVIICSGSSGLYTMEDFYGAGSLVHYMQQNGNWELSDGALTSLHFYKGSGSARTVLRSCRIGGWLMKYGLDPAEIDFAAQEGIYETVLAYDRNTGQVKEGHYASS</sequence>
<organism evidence="8 9">
    <name type="scientific">Halobacillus litoralis</name>
    <dbReference type="NCBI Taxonomy" id="45668"/>
    <lineage>
        <taxon>Bacteria</taxon>
        <taxon>Bacillati</taxon>
        <taxon>Bacillota</taxon>
        <taxon>Bacilli</taxon>
        <taxon>Bacillales</taxon>
        <taxon>Bacillaceae</taxon>
        <taxon>Halobacillus</taxon>
    </lineage>
</organism>
<evidence type="ECO:0000256" key="2">
    <source>
        <dbReference type="ARBA" id="ARBA00009997"/>
    </source>
</evidence>
<accession>A0A845E541</accession>
<evidence type="ECO:0000313" key="8">
    <source>
        <dbReference type="EMBL" id="MYL21337.1"/>
    </source>
</evidence>
<evidence type="ECO:0000313" key="9">
    <source>
        <dbReference type="Proteomes" id="UP000460949"/>
    </source>
</evidence>
<evidence type="ECO:0000256" key="6">
    <source>
        <dbReference type="ARBA" id="ARBA00022842"/>
    </source>
</evidence>
<comment type="similarity">
    <text evidence="2">Belongs to the ComB family.</text>
</comment>
<evidence type="ECO:0000256" key="5">
    <source>
        <dbReference type="ARBA" id="ARBA00022801"/>
    </source>
</evidence>
<dbReference type="Gene3D" id="3.90.1560.10">
    <property type="entry name" value="ComB-like"/>
    <property type="match status" value="1"/>
</dbReference>
<dbReference type="GO" id="GO:0050545">
    <property type="term" value="F:sulfopyruvate decarboxylase activity"/>
    <property type="evidence" value="ECO:0007669"/>
    <property type="project" value="TreeGrafter"/>
</dbReference>
<evidence type="ECO:0000256" key="3">
    <source>
        <dbReference type="ARBA" id="ARBA00012953"/>
    </source>
</evidence>
<dbReference type="PANTHER" id="PTHR37311:SF1">
    <property type="entry name" value="2-PHOSPHOSULFOLACTATE PHOSPHATASE-RELATED"/>
    <property type="match status" value="1"/>
</dbReference>
<proteinExistence type="inferred from homology"/>
<dbReference type="GO" id="GO:0000287">
    <property type="term" value="F:magnesium ion binding"/>
    <property type="evidence" value="ECO:0007669"/>
    <property type="project" value="InterPro"/>
</dbReference>
<evidence type="ECO:0000256" key="1">
    <source>
        <dbReference type="ARBA" id="ARBA00001946"/>
    </source>
</evidence>
<evidence type="ECO:0000256" key="7">
    <source>
        <dbReference type="ARBA" id="ARBA00033711"/>
    </source>
</evidence>
<comment type="cofactor">
    <cofactor evidence="1">
        <name>Mg(2+)</name>
        <dbReference type="ChEBI" id="CHEBI:18420"/>
    </cofactor>
</comment>
<gene>
    <name evidence="8" type="ORF">GLW04_15655</name>
</gene>
<dbReference type="Proteomes" id="UP000460949">
    <property type="component" value="Unassembled WGS sequence"/>
</dbReference>
<evidence type="ECO:0000256" key="4">
    <source>
        <dbReference type="ARBA" id="ARBA00021948"/>
    </source>
</evidence>
<dbReference type="InterPro" id="IPR005238">
    <property type="entry name" value="ComB-like"/>
</dbReference>
<dbReference type="EC" id="3.1.3.71" evidence="3"/>
<dbReference type="Pfam" id="PF04029">
    <property type="entry name" value="2-ph_phosp"/>
    <property type="match status" value="1"/>
</dbReference>
<reference evidence="8 9" key="1">
    <citation type="submission" date="2019-11" db="EMBL/GenBank/DDBJ databases">
        <title>Genome sequences of 17 halophilic strains isolated from different environments.</title>
        <authorList>
            <person name="Furrow R.E."/>
        </authorList>
    </citation>
    <scope>NUCLEOTIDE SEQUENCE [LARGE SCALE GENOMIC DNA]</scope>
    <source>
        <strain evidence="8 9">22511_23_Filter</strain>
    </source>
</reference>
<dbReference type="SUPFAM" id="SSF142823">
    <property type="entry name" value="ComB-like"/>
    <property type="match status" value="1"/>
</dbReference>
<keyword evidence="5" id="KW-0378">Hydrolase</keyword>
<dbReference type="EMBL" id="WMET01000004">
    <property type="protein sequence ID" value="MYL21337.1"/>
    <property type="molecule type" value="Genomic_DNA"/>
</dbReference>
<comment type="catalytic activity">
    <reaction evidence="7">
        <text>(2R)-O-phospho-3-sulfolactate + H2O = (2R)-3-sulfolactate + phosphate</text>
        <dbReference type="Rhea" id="RHEA:23416"/>
        <dbReference type="ChEBI" id="CHEBI:15377"/>
        <dbReference type="ChEBI" id="CHEBI:15597"/>
        <dbReference type="ChEBI" id="CHEBI:43474"/>
        <dbReference type="ChEBI" id="CHEBI:58738"/>
        <dbReference type="EC" id="3.1.3.71"/>
    </reaction>
</comment>
<dbReference type="PANTHER" id="PTHR37311">
    <property type="entry name" value="2-PHOSPHOSULFOLACTATE PHOSPHATASE-RELATED"/>
    <property type="match status" value="1"/>
</dbReference>
<keyword evidence="6" id="KW-0460">Magnesium</keyword>
<dbReference type="GO" id="GO:0050532">
    <property type="term" value="F:2-phosphosulfolactate phosphatase activity"/>
    <property type="evidence" value="ECO:0007669"/>
    <property type="project" value="UniProtKB-EC"/>
</dbReference>
<dbReference type="AlphaFoldDB" id="A0A845E541"/>
<comment type="caution">
    <text evidence="8">The sequence shown here is derived from an EMBL/GenBank/DDBJ whole genome shotgun (WGS) entry which is preliminary data.</text>
</comment>
<dbReference type="RefSeq" id="WP_160838929.1">
    <property type="nucleotide sequence ID" value="NZ_WMET01000004.1"/>
</dbReference>
<protein>
    <recommendedName>
        <fullName evidence="4">Probable 2-phosphosulfolactate phosphatase</fullName>
        <ecNumber evidence="3">3.1.3.71</ecNumber>
    </recommendedName>
</protein>